<dbReference type="GO" id="GO:0008146">
    <property type="term" value="F:sulfotransferase activity"/>
    <property type="evidence" value="ECO:0007669"/>
    <property type="project" value="InterPro"/>
</dbReference>
<organism evidence="4 5">
    <name type="scientific">Thiohalorhabdus denitrificans</name>
    <dbReference type="NCBI Taxonomy" id="381306"/>
    <lineage>
        <taxon>Bacteria</taxon>
        <taxon>Pseudomonadati</taxon>
        <taxon>Pseudomonadota</taxon>
        <taxon>Gammaproteobacteria</taxon>
        <taxon>Thiohalorhabdales</taxon>
        <taxon>Thiohalorhabdaceae</taxon>
        <taxon>Thiohalorhabdus</taxon>
    </lineage>
</organism>
<keyword evidence="5" id="KW-1185">Reference proteome</keyword>
<dbReference type="OrthoDB" id="9075305at2"/>
<sequence>MAFPPDLFLIGAPKAGTTTLAEVLDSHPEISLSRPKEPHFLTQNRELGLEWYRECFDGPEDRVLLDASTSYSTDPLGTLGRDTPLAGVPERLHELSPEARLIYVVREPVARSYSAYWHDVRLGYERLPFREAIAQDPMYLAASDYAGQLERYLPYFPLERILIVRAEDLWRDAQGVAGECFDFIGVPRVAEEDLPALHKNRSYTFNGVGRYLYRILQDDRSLKRAANLARRVMPESAYRAVGRALTKEIPPLDSGHREELEAWFAPKNRRFRELTGIGIGQE</sequence>
<evidence type="ECO:0000256" key="2">
    <source>
        <dbReference type="ARBA" id="ARBA00023180"/>
    </source>
</evidence>
<dbReference type="AlphaFoldDB" id="A0A1G5DCP1"/>
<dbReference type="Proteomes" id="UP000183104">
    <property type="component" value="Unassembled WGS sequence"/>
</dbReference>
<protein>
    <submittedName>
        <fullName evidence="4">Sulfotransferase domain-containing protein</fullName>
    </submittedName>
</protein>
<dbReference type="RefSeq" id="WP_054966006.1">
    <property type="nucleotide sequence ID" value="NZ_FMUN01000003.1"/>
</dbReference>
<proteinExistence type="predicted"/>
<evidence type="ECO:0000259" key="3">
    <source>
        <dbReference type="Pfam" id="PF00685"/>
    </source>
</evidence>
<dbReference type="InterPro" id="IPR000863">
    <property type="entry name" value="Sulfotransferase_dom"/>
</dbReference>
<dbReference type="Gene3D" id="3.40.50.300">
    <property type="entry name" value="P-loop containing nucleotide triphosphate hydrolases"/>
    <property type="match status" value="1"/>
</dbReference>
<dbReference type="PANTHER" id="PTHR10605">
    <property type="entry name" value="HEPARAN SULFATE SULFOTRANSFERASE"/>
    <property type="match status" value="1"/>
</dbReference>
<dbReference type="SUPFAM" id="SSF52540">
    <property type="entry name" value="P-loop containing nucleoside triphosphate hydrolases"/>
    <property type="match status" value="1"/>
</dbReference>
<name>A0A1G5DCP1_9GAMM</name>
<dbReference type="PANTHER" id="PTHR10605:SF56">
    <property type="entry name" value="BIFUNCTIONAL HEPARAN SULFATE N-DEACETYLASE_N-SULFOTRANSFERASE"/>
    <property type="match status" value="1"/>
</dbReference>
<evidence type="ECO:0000256" key="1">
    <source>
        <dbReference type="ARBA" id="ARBA00022679"/>
    </source>
</evidence>
<dbReference type="InterPro" id="IPR027417">
    <property type="entry name" value="P-loop_NTPase"/>
</dbReference>
<keyword evidence="1 4" id="KW-0808">Transferase</keyword>
<reference evidence="5" key="1">
    <citation type="submission" date="2016-10" db="EMBL/GenBank/DDBJ databases">
        <authorList>
            <person name="Varghese N."/>
        </authorList>
    </citation>
    <scope>NUCLEOTIDE SEQUENCE [LARGE SCALE GENOMIC DNA]</scope>
    <source>
        <strain evidence="5">HL 19</strain>
    </source>
</reference>
<dbReference type="InterPro" id="IPR037359">
    <property type="entry name" value="NST/OST"/>
</dbReference>
<accession>A0A1G5DCP1</accession>
<evidence type="ECO:0000313" key="5">
    <source>
        <dbReference type="Proteomes" id="UP000183104"/>
    </source>
</evidence>
<dbReference type="Pfam" id="PF00685">
    <property type="entry name" value="Sulfotransfer_1"/>
    <property type="match status" value="1"/>
</dbReference>
<keyword evidence="2" id="KW-0325">Glycoprotein</keyword>
<dbReference type="EMBL" id="FMUN01000003">
    <property type="protein sequence ID" value="SCY12523.1"/>
    <property type="molecule type" value="Genomic_DNA"/>
</dbReference>
<gene>
    <name evidence="4" type="ORF">SAMN05661077_1277</name>
</gene>
<evidence type="ECO:0000313" key="4">
    <source>
        <dbReference type="EMBL" id="SCY12523.1"/>
    </source>
</evidence>
<feature type="domain" description="Sulfotransferase" evidence="3">
    <location>
        <begin position="4"/>
        <end position="202"/>
    </location>
</feature>